<dbReference type="InterPro" id="IPR050266">
    <property type="entry name" value="AB_hydrolase_sf"/>
</dbReference>
<gene>
    <name evidence="3" type="ORF">SAMN02745126_03060</name>
</gene>
<keyword evidence="4" id="KW-1185">Reference proteome</keyword>
<keyword evidence="1" id="KW-0732">Signal</keyword>
<dbReference type="Gene3D" id="3.40.50.1820">
    <property type="entry name" value="alpha/beta hydrolase"/>
    <property type="match status" value="1"/>
</dbReference>
<feature type="chain" id="PRO_5013114921" evidence="1">
    <location>
        <begin position="24"/>
        <end position="507"/>
    </location>
</feature>
<dbReference type="EMBL" id="FUWJ01000002">
    <property type="protein sequence ID" value="SJZ95994.1"/>
    <property type="molecule type" value="Genomic_DNA"/>
</dbReference>
<feature type="signal peptide" evidence="1">
    <location>
        <begin position="1"/>
        <end position="23"/>
    </location>
</feature>
<dbReference type="AlphaFoldDB" id="A0A1T4PWN8"/>
<dbReference type="PANTHER" id="PTHR43798:SF27">
    <property type="entry name" value="HYDROLASE ALPHA_BETA HYDROLASE FOLD FAMILY"/>
    <property type="match status" value="1"/>
</dbReference>
<dbReference type="GO" id="GO:0016020">
    <property type="term" value="C:membrane"/>
    <property type="evidence" value="ECO:0007669"/>
    <property type="project" value="TreeGrafter"/>
</dbReference>
<evidence type="ECO:0000256" key="1">
    <source>
        <dbReference type="SAM" id="SignalP"/>
    </source>
</evidence>
<proteinExistence type="predicted"/>
<keyword evidence="3" id="KW-0378">Hydrolase</keyword>
<protein>
    <submittedName>
        <fullName evidence="3">Alpha/beta hydrolase fold</fullName>
    </submittedName>
</protein>
<dbReference type="InterPro" id="IPR000073">
    <property type="entry name" value="AB_hydrolase_1"/>
</dbReference>
<name>A0A1T4PWN8_9HYPH</name>
<dbReference type="Pfam" id="PF00561">
    <property type="entry name" value="Abhydrolase_1"/>
    <property type="match status" value="1"/>
</dbReference>
<sequence length="507" mass="55848">MIQRLFGAGLAAFLVLMAGAAVAGPRLERDRCVFKPPRGDRLECYTLIVPENREQPQGAEVRLKVAVLKARRALARDPVIYLAGGPGDSPLVAYNAGADPLAEGDWWNDTANIRRKRDVIIVSERGAGGSAPNLDCFEPRSTEPARAKRRAITEPQERDILLRCRADFDKRKIDLAMFTTPALADDVADLVKAMHLEKVNLYGISYGTRWALEVMRRHPEIVRSVVLDGVYPPQINGEQNEPEIVRGVFEQLYADCAADKLCRERNPNLATVTRTVIANADRNPIEVTLDLDDGARKVKLDSAKLLLILLHMMREGDASMVPETVTALSHGDRRLITQFAETLEDDEGALTEANAQQFGGLFNTIECRESWAAVDQAARDQAIQAGGVYSLSAQMSKLGAYCPVWRVPVAPPAERQPVVSEIPTLLLSGGYDWLTPSSWGREAARHLSLSRHIIFRAQGHGVSAQDQCAARLRDEFFEAPDPRYPPSCRADTPLDFAGAAERVNALP</sequence>
<evidence type="ECO:0000259" key="2">
    <source>
        <dbReference type="Pfam" id="PF00561"/>
    </source>
</evidence>
<organism evidence="3 4">
    <name type="scientific">Enhydrobacter aerosaccus</name>
    <dbReference type="NCBI Taxonomy" id="225324"/>
    <lineage>
        <taxon>Bacteria</taxon>
        <taxon>Pseudomonadati</taxon>
        <taxon>Pseudomonadota</taxon>
        <taxon>Alphaproteobacteria</taxon>
        <taxon>Hyphomicrobiales</taxon>
        <taxon>Enhydrobacter</taxon>
    </lineage>
</organism>
<evidence type="ECO:0000313" key="3">
    <source>
        <dbReference type="EMBL" id="SJZ95994.1"/>
    </source>
</evidence>
<reference evidence="4" key="1">
    <citation type="submission" date="2017-02" db="EMBL/GenBank/DDBJ databases">
        <authorList>
            <person name="Varghese N."/>
            <person name="Submissions S."/>
        </authorList>
    </citation>
    <scope>NUCLEOTIDE SEQUENCE [LARGE SCALE GENOMIC DNA]</scope>
    <source>
        <strain evidence="4">ATCC 27094</strain>
    </source>
</reference>
<dbReference type="Proteomes" id="UP000190092">
    <property type="component" value="Unassembled WGS sequence"/>
</dbReference>
<accession>A0A1T4PWN8</accession>
<dbReference type="InterPro" id="IPR029058">
    <property type="entry name" value="AB_hydrolase_fold"/>
</dbReference>
<dbReference type="RefSeq" id="WP_170920949.1">
    <property type="nucleotide sequence ID" value="NZ_FUWJ01000002.1"/>
</dbReference>
<dbReference type="STRING" id="225324.SAMN02745126_03060"/>
<evidence type="ECO:0000313" key="4">
    <source>
        <dbReference type="Proteomes" id="UP000190092"/>
    </source>
</evidence>
<dbReference type="SUPFAM" id="SSF53474">
    <property type="entry name" value="alpha/beta-Hydrolases"/>
    <property type="match status" value="1"/>
</dbReference>
<dbReference type="GO" id="GO:0016787">
    <property type="term" value="F:hydrolase activity"/>
    <property type="evidence" value="ECO:0007669"/>
    <property type="project" value="UniProtKB-KW"/>
</dbReference>
<feature type="domain" description="AB hydrolase-1" evidence="2">
    <location>
        <begin position="78"/>
        <end position="461"/>
    </location>
</feature>
<dbReference type="PANTHER" id="PTHR43798">
    <property type="entry name" value="MONOACYLGLYCEROL LIPASE"/>
    <property type="match status" value="1"/>
</dbReference>